<dbReference type="OrthoDB" id="1450348at2759"/>
<protein>
    <submittedName>
        <fullName evidence="2">Putative knottin, scorpion toxin</fullName>
    </submittedName>
</protein>
<name>A0A6A4Q2S4_LUPAL</name>
<organism evidence="2 3">
    <name type="scientific">Lupinus albus</name>
    <name type="common">White lupine</name>
    <name type="synonym">Lupinus termis</name>
    <dbReference type="NCBI Taxonomy" id="3870"/>
    <lineage>
        <taxon>Eukaryota</taxon>
        <taxon>Viridiplantae</taxon>
        <taxon>Streptophyta</taxon>
        <taxon>Embryophyta</taxon>
        <taxon>Tracheophyta</taxon>
        <taxon>Spermatophyta</taxon>
        <taxon>Magnoliopsida</taxon>
        <taxon>eudicotyledons</taxon>
        <taxon>Gunneridae</taxon>
        <taxon>Pentapetalae</taxon>
        <taxon>rosids</taxon>
        <taxon>fabids</taxon>
        <taxon>Fabales</taxon>
        <taxon>Fabaceae</taxon>
        <taxon>Papilionoideae</taxon>
        <taxon>50 kb inversion clade</taxon>
        <taxon>genistoids sensu lato</taxon>
        <taxon>core genistoids</taxon>
        <taxon>Genisteae</taxon>
        <taxon>Lupinus</taxon>
    </lineage>
</organism>
<evidence type="ECO:0000313" key="2">
    <source>
        <dbReference type="EMBL" id="KAE9608131.1"/>
    </source>
</evidence>
<accession>A0A6A4Q2S4</accession>
<feature type="chain" id="PRO_5025655910" evidence="1">
    <location>
        <begin position="28"/>
        <end position="75"/>
    </location>
</feature>
<keyword evidence="1" id="KW-0732">Signal</keyword>
<gene>
    <name evidence="2" type="ORF">Lalb_Chr08g0232241</name>
</gene>
<reference evidence="3" key="1">
    <citation type="journal article" date="2020" name="Nat. Commun.">
        <title>Genome sequence of the cluster root forming white lupin.</title>
        <authorList>
            <person name="Hufnagel B."/>
            <person name="Marques A."/>
            <person name="Soriano A."/>
            <person name="Marques L."/>
            <person name="Divol F."/>
            <person name="Doumas P."/>
            <person name="Sallet E."/>
            <person name="Mancinotti D."/>
            <person name="Carrere S."/>
            <person name="Marande W."/>
            <person name="Arribat S."/>
            <person name="Keller J."/>
            <person name="Huneau C."/>
            <person name="Blein T."/>
            <person name="Aime D."/>
            <person name="Laguerre M."/>
            <person name="Taylor J."/>
            <person name="Schubert V."/>
            <person name="Nelson M."/>
            <person name="Geu-Flores F."/>
            <person name="Crespi M."/>
            <person name="Gallardo-Guerrero K."/>
            <person name="Delaux P.-M."/>
            <person name="Salse J."/>
            <person name="Berges H."/>
            <person name="Guyot R."/>
            <person name="Gouzy J."/>
            <person name="Peret B."/>
        </authorList>
    </citation>
    <scope>NUCLEOTIDE SEQUENCE [LARGE SCALE GENOMIC DNA]</scope>
    <source>
        <strain evidence="3">cv. Amiga</strain>
    </source>
</reference>
<keyword evidence="3" id="KW-1185">Reference proteome</keyword>
<evidence type="ECO:0000256" key="1">
    <source>
        <dbReference type="SAM" id="SignalP"/>
    </source>
</evidence>
<dbReference type="Proteomes" id="UP000447434">
    <property type="component" value="Chromosome 8"/>
</dbReference>
<dbReference type="AlphaFoldDB" id="A0A6A4Q2S4"/>
<dbReference type="EMBL" id="WOCE01000008">
    <property type="protein sequence ID" value="KAE9608131.1"/>
    <property type="molecule type" value="Genomic_DNA"/>
</dbReference>
<proteinExistence type="predicted"/>
<sequence>MACHNYKTCLLLILSLFLILGAGPSNGFSDPITHCIGQCTTPSNCNQECIKNNFPKGGICLGFRGSPLECCCTRN</sequence>
<evidence type="ECO:0000313" key="3">
    <source>
        <dbReference type="Proteomes" id="UP000447434"/>
    </source>
</evidence>
<comment type="caution">
    <text evidence="2">The sequence shown here is derived from an EMBL/GenBank/DDBJ whole genome shotgun (WGS) entry which is preliminary data.</text>
</comment>
<feature type="signal peptide" evidence="1">
    <location>
        <begin position="1"/>
        <end position="27"/>
    </location>
</feature>